<dbReference type="Pfam" id="PF05019">
    <property type="entry name" value="Coq4"/>
    <property type="match status" value="1"/>
</dbReference>
<dbReference type="RefSeq" id="XP_018712135.1">
    <property type="nucleotide sequence ID" value="XM_018854171.1"/>
</dbReference>
<dbReference type="GO" id="GO:0120539">
    <property type="term" value="F:4-hydroxy-3-methoxy-5-polyprenylbenzoate decarboxylase activity"/>
    <property type="evidence" value="ECO:0007669"/>
    <property type="project" value="UniProtKB-EC"/>
</dbReference>
<dbReference type="UniPathway" id="UPA00232"/>
<evidence type="ECO:0000256" key="7">
    <source>
        <dbReference type="HAMAP-Rule" id="MF_03111"/>
    </source>
</evidence>
<feature type="binding site" evidence="7">
    <location>
        <position position="885"/>
    </location>
    <ligand>
        <name>Zn(2+)</name>
        <dbReference type="ChEBI" id="CHEBI:29105"/>
    </ligand>
</feature>
<dbReference type="InterPro" id="IPR008984">
    <property type="entry name" value="SMAD_FHA_dom_sf"/>
</dbReference>
<comment type="caution">
    <text evidence="11">The sequence shown here is derived from an EMBL/GenBank/DDBJ whole genome shotgun (WGS) entry which is preliminary data.</text>
</comment>
<evidence type="ECO:0000256" key="9">
    <source>
        <dbReference type="SAM" id="MobiDB-lite"/>
    </source>
</evidence>
<evidence type="ECO:0000256" key="5">
    <source>
        <dbReference type="ARBA" id="ARBA00023239"/>
    </source>
</evidence>
<accession>A0A1A0HCA4</accession>
<dbReference type="PANTHER" id="PTHR12922">
    <property type="entry name" value="UBIQUINONE BIOSYNTHESIS PROTEIN"/>
    <property type="match status" value="1"/>
</dbReference>
<dbReference type="Gene3D" id="2.60.200.20">
    <property type="match status" value="1"/>
</dbReference>
<comment type="subcellular location">
    <subcellularLocation>
        <location evidence="7">Mitochondrion inner membrane</location>
        <topology evidence="7">Peripheral membrane protein</topology>
        <orientation evidence="7">Matrix side</orientation>
    </subcellularLocation>
</comment>
<feature type="compositionally biased region" description="Low complexity" evidence="9">
    <location>
        <begin position="21"/>
        <end position="52"/>
    </location>
</feature>
<evidence type="ECO:0000256" key="4">
    <source>
        <dbReference type="ARBA" id="ARBA00023136"/>
    </source>
</evidence>
<evidence type="ECO:0000313" key="12">
    <source>
        <dbReference type="Proteomes" id="UP000092555"/>
    </source>
</evidence>
<protein>
    <recommendedName>
        <fullName evidence="6">4-hydroxy-3-methoxy-5-polyprenylbenzoate decarboxylase</fullName>
    </recommendedName>
</protein>
<keyword evidence="8" id="KW-0175">Coiled coil</keyword>
<keyword evidence="4 7" id="KW-0472">Membrane</keyword>
<dbReference type="EMBL" id="LXTC01000003">
    <property type="protein sequence ID" value="OBA21625.1"/>
    <property type="molecule type" value="Genomic_DNA"/>
</dbReference>
<keyword evidence="7" id="KW-0862">Zinc</keyword>
<dbReference type="Pfam" id="PF00498">
    <property type="entry name" value="FHA"/>
    <property type="match status" value="1"/>
</dbReference>
<dbReference type="PROSITE" id="PS50006">
    <property type="entry name" value="FHA_DOMAIN"/>
    <property type="match status" value="1"/>
</dbReference>
<evidence type="ECO:0000256" key="3">
    <source>
        <dbReference type="ARBA" id="ARBA00023128"/>
    </source>
</evidence>
<keyword evidence="1 7" id="KW-0831">Ubiquinone biosynthesis</keyword>
<feature type="region of interest" description="Disordered" evidence="9">
    <location>
        <begin position="1"/>
        <end position="93"/>
    </location>
</feature>
<feature type="binding site" evidence="7">
    <location>
        <position position="869"/>
    </location>
    <ligand>
        <name>Zn(2+)</name>
        <dbReference type="ChEBI" id="CHEBI:29105"/>
    </ligand>
</feature>
<feature type="binding site" evidence="7">
    <location>
        <position position="870"/>
    </location>
    <ligand>
        <name>Zn(2+)</name>
        <dbReference type="ChEBI" id="CHEBI:29105"/>
    </ligand>
</feature>
<dbReference type="Proteomes" id="UP000092555">
    <property type="component" value="Unassembled WGS sequence"/>
</dbReference>
<feature type="domain" description="FHA" evidence="10">
    <location>
        <begin position="123"/>
        <end position="181"/>
    </location>
</feature>
<keyword evidence="7" id="KW-0479">Metal-binding</keyword>
<dbReference type="GeneID" id="30027147"/>
<evidence type="ECO:0000259" key="10">
    <source>
        <dbReference type="PROSITE" id="PS50006"/>
    </source>
</evidence>
<keyword evidence="2 7" id="KW-0999">Mitochondrion inner membrane</keyword>
<evidence type="ECO:0000313" key="11">
    <source>
        <dbReference type="EMBL" id="OBA21625.1"/>
    </source>
</evidence>
<comment type="cofactor">
    <cofactor evidence="7">
        <name>Zn(2+)</name>
        <dbReference type="ChEBI" id="CHEBI:29105"/>
    </cofactor>
</comment>
<dbReference type="InterPro" id="IPR007715">
    <property type="entry name" value="Coq4"/>
</dbReference>
<gene>
    <name evidence="7" type="primary">COQ4</name>
    <name evidence="11" type="ORF">METBIDRAFT_12111</name>
</gene>
<evidence type="ECO:0000256" key="1">
    <source>
        <dbReference type="ARBA" id="ARBA00022688"/>
    </source>
</evidence>
<comment type="subunit">
    <text evidence="7">Component of a multi-subunit COQ enzyme complex, composed of at least COQ3, COQ4, COQ5, COQ6, COQ7 and COQ9.</text>
</comment>
<feature type="compositionally biased region" description="Low complexity" evidence="9">
    <location>
        <begin position="1"/>
        <end position="11"/>
    </location>
</feature>
<comment type="function">
    <text evidence="7">Lyase that catalyzes the C1-decarboxylation of 4-hydroxy-3-methoxy-5-(all-trans-polyprenyl)benzoic acid into 2-methoxy-6-(all-trans-polyprenyl)phenol during ubiquinone biosynthesis.</text>
</comment>
<keyword evidence="12" id="KW-1185">Reference proteome</keyword>
<dbReference type="OrthoDB" id="4249at2759"/>
<evidence type="ECO:0000256" key="2">
    <source>
        <dbReference type="ARBA" id="ARBA00022792"/>
    </source>
</evidence>
<dbReference type="AlphaFoldDB" id="A0A1A0HCA4"/>
<comment type="catalytic activity">
    <reaction evidence="7">
        <text>a 4-hydroxy-3-methoxy-5-(all-trans-polyprenyl)benzoate + H(+) = a 2-methoxy-6-(all-trans-polyprenyl)phenol + CO2</text>
        <dbReference type="Rhea" id="RHEA:81179"/>
        <dbReference type="Rhea" id="RHEA-COMP:9551"/>
        <dbReference type="Rhea" id="RHEA-COMP:10931"/>
        <dbReference type="ChEBI" id="CHEBI:15378"/>
        <dbReference type="ChEBI" id="CHEBI:16526"/>
        <dbReference type="ChEBI" id="CHEBI:62731"/>
        <dbReference type="ChEBI" id="CHEBI:84443"/>
        <dbReference type="EC" id="4.1.1.130"/>
    </reaction>
</comment>
<dbReference type="HAMAP" id="MF_03111">
    <property type="entry name" value="Coq4"/>
    <property type="match status" value="1"/>
</dbReference>
<name>A0A1A0HCA4_9ASCO</name>
<feature type="compositionally biased region" description="Polar residues" evidence="9">
    <location>
        <begin position="483"/>
        <end position="524"/>
    </location>
</feature>
<dbReference type="InterPro" id="IPR027540">
    <property type="entry name" value="Coq4_euk"/>
</dbReference>
<dbReference type="PANTHER" id="PTHR12922:SF7">
    <property type="entry name" value="UBIQUINONE BIOSYNTHESIS PROTEIN COQ4 HOMOLOG, MITOCHONDRIAL"/>
    <property type="match status" value="1"/>
</dbReference>
<comment type="pathway">
    <text evidence="7">Cofactor biosynthesis; ubiquinone biosynthesis.</text>
</comment>
<keyword evidence="5 7" id="KW-0456">Lyase</keyword>
<feature type="coiled-coil region" evidence="8">
    <location>
        <begin position="385"/>
        <end position="439"/>
    </location>
</feature>
<comment type="similarity">
    <text evidence="7">Belongs to the COQ4 family.</text>
</comment>
<dbReference type="SMART" id="SM00240">
    <property type="entry name" value="FHA"/>
    <property type="match status" value="1"/>
</dbReference>
<evidence type="ECO:0000256" key="6">
    <source>
        <dbReference type="ARBA" id="ARBA00081568"/>
    </source>
</evidence>
<keyword evidence="3 7" id="KW-0496">Mitochondrion</keyword>
<proteinExistence type="inferred from homology"/>
<dbReference type="InterPro" id="IPR000253">
    <property type="entry name" value="FHA_dom"/>
</dbReference>
<organism evidence="11 12">
    <name type="scientific">Metschnikowia bicuspidata var. bicuspidata NRRL YB-4993</name>
    <dbReference type="NCBI Taxonomy" id="869754"/>
    <lineage>
        <taxon>Eukaryota</taxon>
        <taxon>Fungi</taxon>
        <taxon>Dikarya</taxon>
        <taxon>Ascomycota</taxon>
        <taxon>Saccharomycotina</taxon>
        <taxon>Pichiomycetes</taxon>
        <taxon>Metschnikowiaceae</taxon>
        <taxon>Metschnikowia</taxon>
    </lineage>
</organism>
<dbReference type="GO" id="GO:0008270">
    <property type="term" value="F:zinc ion binding"/>
    <property type="evidence" value="ECO:0007669"/>
    <property type="project" value="UniProtKB-UniRule"/>
</dbReference>
<evidence type="ECO:0000256" key="8">
    <source>
        <dbReference type="SAM" id="Coils"/>
    </source>
</evidence>
<dbReference type="STRING" id="869754.A0A1A0HCA4"/>
<reference evidence="11 12" key="1">
    <citation type="submission" date="2016-05" db="EMBL/GenBank/DDBJ databases">
        <title>Comparative genomics of biotechnologically important yeasts.</title>
        <authorList>
            <consortium name="DOE Joint Genome Institute"/>
            <person name="Riley R."/>
            <person name="Haridas S."/>
            <person name="Wolfe K.H."/>
            <person name="Lopes M.R."/>
            <person name="Hittinger C.T."/>
            <person name="Goker M."/>
            <person name="Salamov A."/>
            <person name="Wisecaver J."/>
            <person name="Long T.M."/>
            <person name="Aerts A.L."/>
            <person name="Barry K."/>
            <person name="Choi C."/>
            <person name="Clum A."/>
            <person name="Coughlan A.Y."/>
            <person name="Deshpande S."/>
            <person name="Douglass A.P."/>
            <person name="Hanson S.J."/>
            <person name="Klenk H.-P."/>
            <person name="LaButti K."/>
            <person name="Lapidus A."/>
            <person name="Lindquist E."/>
            <person name="Lipzen A."/>
            <person name="Meier-kolthoff J.P."/>
            <person name="Ohm R.A."/>
            <person name="Otillar R.P."/>
            <person name="Pangilinan J."/>
            <person name="Peng Y."/>
            <person name="Rokas A."/>
            <person name="Rosa C.A."/>
            <person name="Scheuner C."/>
            <person name="Sibirny A.A."/>
            <person name="Slot J.C."/>
            <person name="Stielow J.B."/>
            <person name="Sun H."/>
            <person name="Kurtzman C.P."/>
            <person name="Blackwell M."/>
            <person name="Grigoriev I.V."/>
            <person name="Jeffries T.W."/>
        </authorList>
    </citation>
    <scope>NUCLEOTIDE SEQUENCE [LARGE SCALE GENOMIC DNA]</scope>
    <source>
        <strain evidence="11 12">NRRL YB-4993</strain>
    </source>
</reference>
<sequence length="983" mass="106263">MSPRKPAAADRPGPPGPAERPPAAATPSSSAPAQASSTPVQAPAAAPQSSAAGRRRSNSQSQGTGAAQFGPPEPPHAGRRQAGPAARKKPHKRPAAEFYVTLSLLNDTFAPKHVHVPYFPDTCKLGRPTGSKVKPLAANGYFDSRVLSRNHACMYVDAALGQLMVQDMGLSNGTFVNLEKLGAEPVCVRAGDTINLGFNIQVETSHKQISARVDRVDVVAATPQGAVLGVLPRLTRLAMALFSDADMHHYEFLQDLCARLAPPQGPGPAGFLPDACAGGPLAAGPDHRGAPLDARPPPGDAAPPAVKAFDHGMFSDIVPSLDDLFDSSARQRADGAAPRRVSGVYTAPELLSTLDFLGANLAKVRQQRSVLASLEAFFARYAARVDEITSLNAREQARVRELELAAKQLLEREAAARQLRDTEAQLAAQVRRVGSLEAQLAQLAAAGSGGKSHVGVSAKSIGPSTSGHRETGASTLGHLEIGPSTSGNLETGASTSGHLESGASTMRNLETGPSTSGNTASRNMQMAAKSARPNADAPPQSPARPPLASAGTRNHFVASLLESKPARRLPPPAGRGASDIGPAPPSRDACASGAEPAETPAPSAQPRQLVPSTLVACAGYVHRALLPYHTQGVVLLSHWRFRALSGRTPSCPFVPRRILRENHRASRAMLSRSFLPRSLVQKRPFVLGTLATLVGSVLFTENNRLASKMERGELHYENPNVALNKSKGEPAGNKYFRRRLPDYPGHVPLYNIEKLLMFAGSGVGSYFHPERNENIVALGESTAIRPVLKRLQRQMLSDPVGREILRERPRITSTSLDLLHLRSLPDNTIGKTYVKWLDREGVSPDTRVAVRYIDDDELAYIYQRYRECHDFYHTITGLPIIIEGEIAVKVLEFMNMGILMPGLGALAAPFRLKKAQRERLYNIYYPWAFKSGLNSKPLINVYWEKLLENDIDEFRENIGIEQPPDLRMMRKDYFAKLKEQNRI</sequence>
<feature type="region of interest" description="Disordered" evidence="9">
    <location>
        <begin position="447"/>
        <end position="550"/>
    </location>
</feature>
<dbReference type="GO" id="GO:0031314">
    <property type="term" value="C:extrinsic component of mitochondrial inner membrane"/>
    <property type="evidence" value="ECO:0007669"/>
    <property type="project" value="UniProtKB-UniRule"/>
</dbReference>
<feature type="binding site" evidence="7">
    <location>
        <position position="873"/>
    </location>
    <ligand>
        <name>Zn(2+)</name>
        <dbReference type="ChEBI" id="CHEBI:29105"/>
    </ligand>
</feature>
<dbReference type="SUPFAM" id="SSF49879">
    <property type="entry name" value="SMAD/FHA domain"/>
    <property type="match status" value="1"/>
</dbReference>
<feature type="region of interest" description="Disordered" evidence="9">
    <location>
        <begin position="562"/>
        <end position="607"/>
    </location>
</feature>